<dbReference type="InterPro" id="IPR026888">
    <property type="entry name" value="AcetylCoA_hyd_C"/>
</dbReference>
<dbReference type="Pfam" id="PF13336">
    <property type="entry name" value="AcetylCoA_hyd_C"/>
    <property type="match status" value="1"/>
</dbReference>
<name>A0A645ASS1_9ZZZZ</name>
<dbReference type="PANTHER" id="PTHR21432">
    <property type="entry name" value="ACETYL-COA HYDROLASE-RELATED"/>
    <property type="match status" value="1"/>
</dbReference>
<dbReference type="SUPFAM" id="SSF100950">
    <property type="entry name" value="NagB/RpiA/CoA transferase-like"/>
    <property type="match status" value="1"/>
</dbReference>
<protein>
    <submittedName>
        <fullName evidence="2">Butanoate coenzyme A-transferase</fullName>
        <ecNumber evidence="2">2.8.3.-</ecNumber>
    </submittedName>
</protein>
<reference evidence="2" key="1">
    <citation type="submission" date="2019-08" db="EMBL/GenBank/DDBJ databases">
        <authorList>
            <person name="Kucharzyk K."/>
            <person name="Murdoch R.W."/>
            <person name="Higgins S."/>
            <person name="Loffler F."/>
        </authorList>
    </citation>
    <scope>NUCLEOTIDE SEQUENCE</scope>
</reference>
<dbReference type="Gene3D" id="3.40.1080.20">
    <property type="entry name" value="Acetyl-CoA hydrolase/transferase C-terminal domain"/>
    <property type="match status" value="1"/>
</dbReference>
<keyword evidence="2" id="KW-0808">Transferase</keyword>
<dbReference type="PANTHER" id="PTHR21432:SF20">
    <property type="entry name" value="ACETYL-COA HYDROLASE"/>
    <property type="match status" value="1"/>
</dbReference>
<dbReference type="InterPro" id="IPR046433">
    <property type="entry name" value="ActCoA_hydro"/>
</dbReference>
<accession>A0A645ASS1</accession>
<comment type="caution">
    <text evidence="2">The sequence shown here is derived from an EMBL/GenBank/DDBJ whole genome shotgun (WGS) entry which is preliminary data.</text>
</comment>
<dbReference type="GO" id="GO:0006083">
    <property type="term" value="P:acetate metabolic process"/>
    <property type="evidence" value="ECO:0007669"/>
    <property type="project" value="InterPro"/>
</dbReference>
<dbReference type="InterPro" id="IPR038460">
    <property type="entry name" value="AcetylCoA_hyd_C_sf"/>
</dbReference>
<gene>
    <name evidence="2" type="ORF">SDC9_102754</name>
</gene>
<dbReference type="InterPro" id="IPR037171">
    <property type="entry name" value="NagB/RpiA_transferase-like"/>
</dbReference>
<organism evidence="2">
    <name type="scientific">bioreactor metagenome</name>
    <dbReference type="NCBI Taxonomy" id="1076179"/>
    <lineage>
        <taxon>unclassified sequences</taxon>
        <taxon>metagenomes</taxon>
        <taxon>ecological metagenomes</taxon>
    </lineage>
</organism>
<dbReference type="EMBL" id="VSSQ01015517">
    <property type="protein sequence ID" value="MPM55956.1"/>
    <property type="molecule type" value="Genomic_DNA"/>
</dbReference>
<dbReference type="GO" id="GO:0008775">
    <property type="term" value="F:acetate CoA-transferase activity"/>
    <property type="evidence" value="ECO:0007669"/>
    <property type="project" value="InterPro"/>
</dbReference>
<evidence type="ECO:0000259" key="1">
    <source>
        <dbReference type="Pfam" id="PF13336"/>
    </source>
</evidence>
<proteinExistence type="predicted"/>
<dbReference type="EC" id="2.8.3.-" evidence="2"/>
<evidence type="ECO:0000313" key="2">
    <source>
        <dbReference type="EMBL" id="MPM55956.1"/>
    </source>
</evidence>
<dbReference type="AlphaFoldDB" id="A0A645ASS1"/>
<feature type="domain" description="Acetyl-CoA hydrolase/transferase C-terminal" evidence="1">
    <location>
        <begin position="1"/>
        <end position="69"/>
    </location>
</feature>
<sequence length="77" mass="8388">MNSTAKNGSMSKIKPILTPGAAVTTTKNDIDNVVTEYGIARLKGKTAGQRAKALIDIAHPKFRDELLFEAKKMNLMI</sequence>